<keyword evidence="2" id="KW-1185">Reference proteome</keyword>
<reference evidence="1" key="1">
    <citation type="journal article" date="2021" name="New Phytol.">
        <title>Evolutionary innovations through gain and loss of genes in the ectomycorrhizal Boletales.</title>
        <authorList>
            <person name="Wu G."/>
            <person name="Miyauchi S."/>
            <person name="Morin E."/>
            <person name="Kuo A."/>
            <person name="Drula E."/>
            <person name="Varga T."/>
            <person name="Kohler A."/>
            <person name="Feng B."/>
            <person name="Cao Y."/>
            <person name="Lipzen A."/>
            <person name="Daum C."/>
            <person name="Hundley H."/>
            <person name="Pangilinan J."/>
            <person name="Johnson J."/>
            <person name="Barry K."/>
            <person name="LaButti K."/>
            <person name="Ng V."/>
            <person name="Ahrendt S."/>
            <person name="Min B."/>
            <person name="Choi I.G."/>
            <person name="Park H."/>
            <person name="Plett J.M."/>
            <person name="Magnuson J."/>
            <person name="Spatafora J.W."/>
            <person name="Nagy L.G."/>
            <person name="Henrissat B."/>
            <person name="Grigoriev I.V."/>
            <person name="Yang Z.L."/>
            <person name="Xu J."/>
            <person name="Martin F.M."/>
        </authorList>
    </citation>
    <scope>NUCLEOTIDE SEQUENCE</scope>
    <source>
        <strain evidence="1">ATCC 28755</strain>
    </source>
</reference>
<evidence type="ECO:0000313" key="2">
    <source>
        <dbReference type="Proteomes" id="UP000790377"/>
    </source>
</evidence>
<accession>A0ACB8A576</accession>
<organism evidence="1 2">
    <name type="scientific">Hygrophoropsis aurantiaca</name>
    <dbReference type="NCBI Taxonomy" id="72124"/>
    <lineage>
        <taxon>Eukaryota</taxon>
        <taxon>Fungi</taxon>
        <taxon>Dikarya</taxon>
        <taxon>Basidiomycota</taxon>
        <taxon>Agaricomycotina</taxon>
        <taxon>Agaricomycetes</taxon>
        <taxon>Agaricomycetidae</taxon>
        <taxon>Boletales</taxon>
        <taxon>Coniophorineae</taxon>
        <taxon>Hygrophoropsidaceae</taxon>
        <taxon>Hygrophoropsis</taxon>
    </lineage>
</organism>
<protein>
    <submittedName>
        <fullName evidence="1">Uncharacterized protein</fullName>
    </submittedName>
</protein>
<gene>
    <name evidence="1" type="ORF">BJ138DRAFT_422864</name>
</gene>
<evidence type="ECO:0000313" key="1">
    <source>
        <dbReference type="EMBL" id="KAH7907922.1"/>
    </source>
</evidence>
<comment type="caution">
    <text evidence="1">The sequence shown here is derived from an EMBL/GenBank/DDBJ whole genome shotgun (WGS) entry which is preliminary data.</text>
</comment>
<name>A0ACB8A576_9AGAM</name>
<sequence length="120" mass="13133">MRVIWFGFRFCAASGVVAARAGGLEVSTFSHSKEPLVVEVAGAGRGVHDSRVYGPCTWHLNALHDHHPLHDHHAHRSVPRRSQQRTGGEMMLGVHVSARSAQWAAVLWQRAGMGAVQLLI</sequence>
<dbReference type="EMBL" id="MU267859">
    <property type="protein sequence ID" value="KAH7907922.1"/>
    <property type="molecule type" value="Genomic_DNA"/>
</dbReference>
<dbReference type="Proteomes" id="UP000790377">
    <property type="component" value="Unassembled WGS sequence"/>
</dbReference>
<proteinExistence type="predicted"/>